<name>A0A1G7IE41_CHIFI</name>
<evidence type="ECO:0000256" key="7">
    <source>
        <dbReference type="RuleBase" id="RU361187"/>
    </source>
</evidence>
<dbReference type="Proteomes" id="UP000199045">
    <property type="component" value="Unassembled WGS sequence"/>
</dbReference>
<dbReference type="Gene3D" id="2.115.10.20">
    <property type="entry name" value="Glycosyl hydrolase domain, family 43"/>
    <property type="match status" value="1"/>
</dbReference>
<dbReference type="AlphaFoldDB" id="A0A1G7IE41"/>
<feature type="site" description="Important for catalytic activity, responsible for pKa modulation of the active site Glu and correct orientation of both the proton donor and substrate" evidence="6">
    <location>
        <position position="143"/>
    </location>
</feature>
<dbReference type="STRING" id="104663.SAMN04488121_101820"/>
<dbReference type="SUPFAM" id="SSF75005">
    <property type="entry name" value="Arabinanase/levansucrase/invertase"/>
    <property type="match status" value="1"/>
</dbReference>
<dbReference type="InterPro" id="IPR006710">
    <property type="entry name" value="Glyco_hydro_43"/>
</dbReference>
<dbReference type="Pfam" id="PF04616">
    <property type="entry name" value="Glyco_hydro_43"/>
    <property type="match status" value="1"/>
</dbReference>
<gene>
    <name evidence="9" type="ORF">SAMN04488121_101820</name>
</gene>
<evidence type="ECO:0000256" key="5">
    <source>
        <dbReference type="PIRSR" id="PIRSR606710-1"/>
    </source>
</evidence>
<keyword evidence="4 7" id="KW-0326">Glycosidase</keyword>
<feature type="active site" description="Proton acceptor" evidence="5">
    <location>
        <position position="32"/>
    </location>
</feature>
<dbReference type="PIRSF" id="PIRSF025414">
    <property type="entry name" value="Alpha-L-arabinofuranosidase"/>
    <property type="match status" value="1"/>
</dbReference>
<dbReference type="CDD" id="cd18820">
    <property type="entry name" value="GH43_LbAraf43-like"/>
    <property type="match status" value="1"/>
</dbReference>
<keyword evidence="2 8" id="KW-0732">Signal</keyword>
<dbReference type="InterPro" id="IPR023296">
    <property type="entry name" value="Glyco_hydro_beta-prop_sf"/>
</dbReference>
<evidence type="ECO:0000256" key="1">
    <source>
        <dbReference type="ARBA" id="ARBA00009865"/>
    </source>
</evidence>
<organism evidence="9 10">
    <name type="scientific">Chitinophaga filiformis</name>
    <name type="common">Myxococcus filiformis</name>
    <name type="synonym">Flexibacter filiformis</name>
    <dbReference type="NCBI Taxonomy" id="104663"/>
    <lineage>
        <taxon>Bacteria</taxon>
        <taxon>Pseudomonadati</taxon>
        <taxon>Bacteroidota</taxon>
        <taxon>Chitinophagia</taxon>
        <taxon>Chitinophagales</taxon>
        <taxon>Chitinophagaceae</taxon>
        <taxon>Chitinophaga</taxon>
    </lineage>
</organism>
<dbReference type="PANTHER" id="PTHR43817">
    <property type="entry name" value="GLYCOSYL HYDROLASE"/>
    <property type="match status" value="1"/>
</dbReference>
<protein>
    <submittedName>
        <fullName evidence="9">Beta-xylosidase, GH43 family</fullName>
    </submittedName>
</protein>
<dbReference type="EMBL" id="FNBN01000001">
    <property type="protein sequence ID" value="SDF10997.1"/>
    <property type="molecule type" value="Genomic_DNA"/>
</dbReference>
<dbReference type="InterPro" id="IPR016828">
    <property type="entry name" value="Alpha-L-arabinofuranosidase"/>
</dbReference>
<evidence type="ECO:0000256" key="3">
    <source>
        <dbReference type="ARBA" id="ARBA00022801"/>
    </source>
</evidence>
<dbReference type="RefSeq" id="WP_089828940.1">
    <property type="nucleotide sequence ID" value="NZ_FNBN01000001.1"/>
</dbReference>
<sequence length="340" mass="39117">MIRTLVCLMLLVGTVVQAQDTFRNPLLSKGPDPWCVYKDGYYYYMHTMGNHLELWKTKNIAHLKDAEHKTIWTPPVAGPFSRDIWAPEIHFLRGKWYVYFAADGGDNQYHRIYALENSSPDPMKGDWIFKSKVADAEDKWAIDASVFEHRGKLYMIWSGWEGNKNGRQDIYIAAMKDPLTIKGKRVRISKPEYAWETKGDIGDPNLRHIDVNEGPEMLKYGKRLFIVYSGSACWTDDYALGILAADEDSDLLDPASWKKKPESVFKQSVENNVYAPGHNSFFTSPDGKEYWILYHANDHPGDGCGDKRSPRIQRFTWDKDGWPVFGKPIRTDSLLQSPRI</sequence>
<comment type="similarity">
    <text evidence="1 7">Belongs to the glycosyl hydrolase 43 family.</text>
</comment>
<proteinExistence type="inferred from homology"/>
<feature type="chain" id="PRO_5011608917" evidence="8">
    <location>
        <begin position="19"/>
        <end position="340"/>
    </location>
</feature>
<feature type="signal peptide" evidence="8">
    <location>
        <begin position="1"/>
        <end position="18"/>
    </location>
</feature>
<dbReference type="OrthoDB" id="177947at2"/>
<evidence type="ECO:0000256" key="2">
    <source>
        <dbReference type="ARBA" id="ARBA00022729"/>
    </source>
</evidence>
<evidence type="ECO:0000256" key="4">
    <source>
        <dbReference type="ARBA" id="ARBA00023295"/>
    </source>
</evidence>
<dbReference type="PANTHER" id="PTHR43817:SF1">
    <property type="entry name" value="HYDROLASE, FAMILY 43, PUTATIVE (AFU_ORTHOLOGUE AFUA_3G01660)-RELATED"/>
    <property type="match status" value="1"/>
</dbReference>
<evidence type="ECO:0000256" key="6">
    <source>
        <dbReference type="PIRSR" id="PIRSR606710-2"/>
    </source>
</evidence>
<dbReference type="GO" id="GO:0004553">
    <property type="term" value="F:hydrolase activity, hydrolyzing O-glycosyl compounds"/>
    <property type="evidence" value="ECO:0007669"/>
    <property type="project" value="InterPro"/>
</dbReference>
<dbReference type="GO" id="GO:0005975">
    <property type="term" value="P:carbohydrate metabolic process"/>
    <property type="evidence" value="ECO:0007669"/>
    <property type="project" value="InterPro"/>
</dbReference>
<evidence type="ECO:0000256" key="8">
    <source>
        <dbReference type="SAM" id="SignalP"/>
    </source>
</evidence>
<evidence type="ECO:0000313" key="10">
    <source>
        <dbReference type="Proteomes" id="UP000199045"/>
    </source>
</evidence>
<feature type="active site" description="Proton donor" evidence="5">
    <location>
        <position position="213"/>
    </location>
</feature>
<keyword evidence="3 7" id="KW-0378">Hydrolase</keyword>
<accession>A0A1G7IE41</accession>
<evidence type="ECO:0000313" key="9">
    <source>
        <dbReference type="EMBL" id="SDF10997.1"/>
    </source>
</evidence>
<reference evidence="9 10" key="1">
    <citation type="submission" date="2016-10" db="EMBL/GenBank/DDBJ databases">
        <authorList>
            <person name="de Groot N.N."/>
        </authorList>
    </citation>
    <scope>NUCLEOTIDE SEQUENCE [LARGE SCALE GENOMIC DNA]</scope>
    <source>
        <strain evidence="9 10">DSM 527</strain>
    </source>
</reference>